<protein>
    <submittedName>
        <fullName evidence="1">Uncharacterized protein</fullName>
    </submittedName>
</protein>
<reference evidence="1" key="1">
    <citation type="submission" date="2021-01" db="EMBL/GenBank/DDBJ databases">
        <authorList>
            <consortium name="Genoscope - CEA"/>
            <person name="William W."/>
        </authorList>
    </citation>
    <scope>NUCLEOTIDE SEQUENCE</scope>
</reference>
<gene>
    <name evidence="1" type="ORF">POCTA_138.1.T0310180</name>
</gene>
<evidence type="ECO:0000313" key="1">
    <source>
        <dbReference type="EMBL" id="CAD8155881.1"/>
    </source>
</evidence>
<comment type="caution">
    <text evidence="1">The sequence shown here is derived from an EMBL/GenBank/DDBJ whole genome shotgun (WGS) entry which is preliminary data.</text>
</comment>
<evidence type="ECO:0000313" key="2">
    <source>
        <dbReference type="Proteomes" id="UP000683925"/>
    </source>
</evidence>
<name>A0A8S1TPA8_PAROT</name>
<sequence>MKISLIHCQMPQSMPKPYVIFIFIQTKIKCHKTNKQVKQSFLQVILIYNLTFLWVECLFDYKHDQTYQYCNHSCPYIPCM</sequence>
<keyword evidence="2" id="KW-1185">Reference proteome</keyword>
<organism evidence="1 2">
    <name type="scientific">Paramecium octaurelia</name>
    <dbReference type="NCBI Taxonomy" id="43137"/>
    <lineage>
        <taxon>Eukaryota</taxon>
        <taxon>Sar</taxon>
        <taxon>Alveolata</taxon>
        <taxon>Ciliophora</taxon>
        <taxon>Intramacronucleata</taxon>
        <taxon>Oligohymenophorea</taxon>
        <taxon>Peniculida</taxon>
        <taxon>Parameciidae</taxon>
        <taxon>Paramecium</taxon>
    </lineage>
</organism>
<proteinExistence type="predicted"/>
<accession>A0A8S1TPA8</accession>
<dbReference type="AlphaFoldDB" id="A0A8S1TPA8"/>
<dbReference type="EMBL" id="CAJJDP010000031">
    <property type="protein sequence ID" value="CAD8155881.1"/>
    <property type="molecule type" value="Genomic_DNA"/>
</dbReference>
<dbReference type="Proteomes" id="UP000683925">
    <property type="component" value="Unassembled WGS sequence"/>
</dbReference>